<dbReference type="GO" id="GO:0032259">
    <property type="term" value="P:methylation"/>
    <property type="evidence" value="ECO:0007669"/>
    <property type="project" value="UniProtKB-KW"/>
</dbReference>
<evidence type="ECO:0000256" key="1">
    <source>
        <dbReference type="ARBA" id="ARBA00022603"/>
    </source>
</evidence>
<gene>
    <name evidence="4" type="ORF">S03H2_20913</name>
</gene>
<feature type="domain" description="DNA methylase N-4/N-6" evidence="3">
    <location>
        <begin position="29"/>
        <end position="248"/>
    </location>
</feature>
<protein>
    <recommendedName>
        <fullName evidence="3">DNA methylase N-4/N-6 domain-containing protein</fullName>
    </recommendedName>
</protein>
<evidence type="ECO:0000259" key="3">
    <source>
        <dbReference type="Pfam" id="PF01555"/>
    </source>
</evidence>
<comment type="caution">
    <text evidence="4">The sequence shown here is derived from an EMBL/GenBank/DDBJ whole genome shotgun (WGS) entry which is preliminary data.</text>
</comment>
<organism evidence="4">
    <name type="scientific">marine sediment metagenome</name>
    <dbReference type="NCBI Taxonomy" id="412755"/>
    <lineage>
        <taxon>unclassified sequences</taxon>
        <taxon>metagenomes</taxon>
        <taxon>ecological metagenomes</taxon>
    </lineage>
</organism>
<dbReference type="InterPro" id="IPR002941">
    <property type="entry name" value="DNA_methylase_N4/N6"/>
</dbReference>
<evidence type="ECO:0000256" key="2">
    <source>
        <dbReference type="ARBA" id="ARBA00022679"/>
    </source>
</evidence>
<feature type="non-terminal residue" evidence="4">
    <location>
        <position position="274"/>
    </location>
</feature>
<accession>X1G831</accession>
<dbReference type="GO" id="GO:0003677">
    <property type="term" value="F:DNA binding"/>
    <property type="evidence" value="ECO:0007669"/>
    <property type="project" value="InterPro"/>
</dbReference>
<name>X1G831_9ZZZZ</name>
<dbReference type="EMBL" id="BARU01011082">
    <property type="protein sequence ID" value="GAH40955.1"/>
    <property type="molecule type" value="Genomic_DNA"/>
</dbReference>
<proteinExistence type="predicted"/>
<keyword evidence="2" id="KW-0808">Transferase</keyword>
<keyword evidence="1" id="KW-0489">Methyltransferase</keyword>
<dbReference type="AlphaFoldDB" id="X1G831"/>
<dbReference type="Gene3D" id="3.40.50.150">
    <property type="entry name" value="Vaccinia Virus protein VP39"/>
    <property type="match status" value="1"/>
</dbReference>
<reference evidence="4" key="1">
    <citation type="journal article" date="2014" name="Front. Microbiol.">
        <title>High frequency of phylogenetically diverse reductive dehalogenase-homologous genes in deep subseafloor sedimentary metagenomes.</title>
        <authorList>
            <person name="Kawai M."/>
            <person name="Futagami T."/>
            <person name="Toyoda A."/>
            <person name="Takaki Y."/>
            <person name="Nishi S."/>
            <person name="Hori S."/>
            <person name="Arai W."/>
            <person name="Tsubouchi T."/>
            <person name="Morono Y."/>
            <person name="Uchiyama I."/>
            <person name="Ito T."/>
            <person name="Fujiyama A."/>
            <person name="Inagaki F."/>
            <person name="Takami H."/>
        </authorList>
    </citation>
    <scope>NUCLEOTIDE SEQUENCE</scope>
    <source>
        <strain evidence="4">Expedition CK06-06</strain>
    </source>
</reference>
<dbReference type="GO" id="GO:0008170">
    <property type="term" value="F:N-methyltransferase activity"/>
    <property type="evidence" value="ECO:0007669"/>
    <property type="project" value="InterPro"/>
</dbReference>
<dbReference type="Pfam" id="PF01555">
    <property type="entry name" value="N6_N4_Mtase"/>
    <property type="match status" value="1"/>
</dbReference>
<dbReference type="SUPFAM" id="SSF53335">
    <property type="entry name" value="S-adenosyl-L-methionine-dependent methyltransferases"/>
    <property type="match status" value="1"/>
</dbReference>
<dbReference type="InterPro" id="IPR029063">
    <property type="entry name" value="SAM-dependent_MTases_sf"/>
</dbReference>
<sequence length="274" mass="31942">MKPYFEDSFTSIYQGHALKVLKTFASESIQMCLCSPPYWGLRNYSGGSEIVWGGNGNCEHEWNITSRYWDNRHASVIASGEVDALGSKKDKRGHIEDNFCLKCGAWRGQLGLEPTPELYVEHLILIFREVKRVLRKDGSFYLNIGDTYASGTRKSNKPQTIAHGNEQDLPLEYSPSRDMKNYQSKCMVCIPERVMFAMIEDDWILHNKIIWHKPNAMPSSVKDRFTTSWEYLYFFGKNSKTILWRNQQTGEWRDTRPTKEENYPWGGRYQHIET</sequence>
<evidence type="ECO:0000313" key="4">
    <source>
        <dbReference type="EMBL" id="GAH40955.1"/>
    </source>
</evidence>